<name>A0ABQ6XLK3_STRFR</name>
<gene>
    <name evidence="2" type="ORF">K701_27155</name>
</gene>
<accession>A0ABQ6XLK3</accession>
<proteinExistence type="predicted"/>
<feature type="region of interest" description="Disordered" evidence="1">
    <location>
        <begin position="62"/>
        <end position="81"/>
    </location>
</feature>
<organism evidence="2 3">
    <name type="scientific">Streptomyces fradiae ATCC 10745 = DSM 40063</name>
    <dbReference type="NCBI Taxonomy" id="1319510"/>
    <lineage>
        <taxon>Bacteria</taxon>
        <taxon>Bacillati</taxon>
        <taxon>Actinomycetota</taxon>
        <taxon>Actinomycetes</taxon>
        <taxon>Kitasatosporales</taxon>
        <taxon>Streptomycetaceae</taxon>
        <taxon>Streptomyces</taxon>
    </lineage>
</organism>
<feature type="region of interest" description="Disordered" evidence="1">
    <location>
        <begin position="1"/>
        <end position="56"/>
    </location>
</feature>
<feature type="compositionally biased region" description="Polar residues" evidence="1">
    <location>
        <begin position="1"/>
        <end position="12"/>
    </location>
</feature>
<dbReference type="EMBL" id="ASYR01000048">
    <property type="protein sequence ID" value="KAF0646663.1"/>
    <property type="molecule type" value="Genomic_DNA"/>
</dbReference>
<evidence type="ECO:0000313" key="3">
    <source>
        <dbReference type="Proteomes" id="UP000731519"/>
    </source>
</evidence>
<evidence type="ECO:0000313" key="2">
    <source>
        <dbReference type="EMBL" id="KAF0646663.1"/>
    </source>
</evidence>
<dbReference type="Proteomes" id="UP000731519">
    <property type="component" value="Unassembled WGS sequence"/>
</dbReference>
<feature type="compositionally biased region" description="Low complexity" evidence="1">
    <location>
        <begin position="21"/>
        <end position="56"/>
    </location>
</feature>
<keyword evidence="3" id="KW-1185">Reference proteome</keyword>
<reference evidence="2 3" key="1">
    <citation type="submission" date="2013-05" db="EMBL/GenBank/DDBJ databases">
        <title>Genome Sequence of Streptomyces fradiae.</title>
        <authorList>
            <person name="Kirby R."/>
        </authorList>
    </citation>
    <scope>NUCLEOTIDE SEQUENCE [LARGE SCALE GENOMIC DNA]</scope>
    <source>
        <strain evidence="2 3">ATCC 10745</strain>
    </source>
</reference>
<evidence type="ECO:0000256" key="1">
    <source>
        <dbReference type="SAM" id="MobiDB-lite"/>
    </source>
</evidence>
<protein>
    <submittedName>
        <fullName evidence="2">Uncharacterized protein</fullName>
    </submittedName>
</protein>
<comment type="caution">
    <text evidence="2">The sequence shown here is derived from an EMBL/GenBank/DDBJ whole genome shotgun (WGS) entry which is preliminary data.</text>
</comment>
<sequence>MPEKSTGSSNALHTADRRSARAVSRRSTPSRVIRPDVGSSSRDSSDSSVLLPDPVAPATATVLPARIVRSTPRSAAARPPG</sequence>